<name>A0A1X7N6Y9_9LACT</name>
<dbReference type="STRING" id="1073423.SAMN04488700_1499"/>
<dbReference type="InterPro" id="IPR036412">
    <property type="entry name" value="HAD-like_sf"/>
</dbReference>
<organism evidence="1 2">
    <name type="scientific">Carnobacterium iners</name>
    <dbReference type="NCBI Taxonomy" id="1073423"/>
    <lineage>
        <taxon>Bacteria</taxon>
        <taxon>Bacillati</taxon>
        <taxon>Bacillota</taxon>
        <taxon>Bacilli</taxon>
        <taxon>Lactobacillales</taxon>
        <taxon>Carnobacteriaceae</taxon>
        <taxon>Carnobacterium</taxon>
    </lineage>
</organism>
<dbReference type="PANTHER" id="PTHR43434">
    <property type="entry name" value="PHOSPHOGLYCOLATE PHOSPHATASE"/>
    <property type="match status" value="1"/>
</dbReference>
<proteinExistence type="predicted"/>
<dbReference type="Gene3D" id="1.10.150.240">
    <property type="entry name" value="Putative phosphatase, domain 2"/>
    <property type="match status" value="1"/>
</dbReference>
<gene>
    <name evidence="1" type="ORF">SAMN04488700_1499</name>
</gene>
<sequence length="221" mass="26156">MDKARLKATRTLIFDYDGTLHDSRQNYIVAFKRAYRYLIAHQKAKPREWQDDEITKWLGYSSKEMWENFMPDLAEDYQMAASKIIGETLLEKVLSKEAKLYPEALETLDNLKNKGYKLIFLSNCSKAYMQAHQETFQLERYFDEMYCTEQFDFIAKHEIFSLIKSEDQDEYLVIGDRIHDLEIGHYHQLITIGCNYGFGTQAEMQQSDIRINSIQELQELL</sequence>
<dbReference type="EMBL" id="FXBJ01000002">
    <property type="protein sequence ID" value="SMH33231.1"/>
    <property type="molecule type" value="Genomic_DNA"/>
</dbReference>
<dbReference type="PANTHER" id="PTHR43434:SF1">
    <property type="entry name" value="PHOSPHOGLYCOLATE PHOSPHATASE"/>
    <property type="match status" value="1"/>
</dbReference>
<dbReference type="Pfam" id="PF13419">
    <property type="entry name" value="HAD_2"/>
    <property type="match status" value="1"/>
</dbReference>
<reference evidence="1 2" key="1">
    <citation type="submission" date="2017-04" db="EMBL/GenBank/DDBJ databases">
        <authorList>
            <person name="Afonso C.L."/>
            <person name="Miller P.J."/>
            <person name="Scott M.A."/>
            <person name="Spackman E."/>
            <person name="Goraichik I."/>
            <person name="Dimitrov K.M."/>
            <person name="Suarez D.L."/>
            <person name="Swayne D.E."/>
        </authorList>
    </citation>
    <scope>NUCLEOTIDE SEQUENCE [LARGE SCALE GENOMIC DNA]</scope>
    <source>
        <strain evidence="1 2">LMG26642</strain>
    </source>
</reference>
<dbReference type="SFLD" id="SFLDS00003">
    <property type="entry name" value="Haloacid_Dehalogenase"/>
    <property type="match status" value="1"/>
</dbReference>
<dbReference type="OrthoDB" id="9792518at2"/>
<dbReference type="RefSeq" id="WP_085560538.1">
    <property type="nucleotide sequence ID" value="NZ_FOAH01000004.1"/>
</dbReference>
<dbReference type="InterPro" id="IPR050155">
    <property type="entry name" value="HAD-like_hydrolase_sf"/>
</dbReference>
<dbReference type="Proteomes" id="UP000193435">
    <property type="component" value="Unassembled WGS sequence"/>
</dbReference>
<keyword evidence="2" id="KW-1185">Reference proteome</keyword>
<protein>
    <submittedName>
        <fullName evidence="1">Phosphoglycolate phosphatase</fullName>
    </submittedName>
</protein>
<dbReference type="GO" id="GO:0005829">
    <property type="term" value="C:cytosol"/>
    <property type="evidence" value="ECO:0007669"/>
    <property type="project" value="TreeGrafter"/>
</dbReference>
<dbReference type="InterPro" id="IPR023198">
    <property type="entry name" value="PGP-like_dom2"/>
</dbReference>
<dbReference type="SUPFAM" id="SSF56784">
    <property type="entry name" value="HAD-like"/>
    <property type="match status" value="1"/>
</dbReference>
<dbReference type="InterPro" id="IPR023214">
    <property type="entry name" value="HAD_sf"/>
</dbReference>
<accession>A0A1X7N6Y9</accession>
<dbReference type="GO" id="GO:0006281">
    <property type="term" value="P:DNA repair"/>
    <property type="evidence" value="ECO:0007669"/>
    <property type="project" value="TreeGrafter"/>
</dbReference>
<evidence type="ECO:0000313" key="2">
    <source>
        <dbReference type="Proteomes" id="UP000193435"/>
    </source>
</evidence>
<dbReference type="GO" id="GO:0008967">
    <property type="term" value="F:phosphoglycolate phosphatase activity"/>
    <property type="evidence" value="ECO:0007669"/>
    <property type="project" value="TreeGrafter"/>
</dbReference>
<dbReference type="InterPro" id="IPR041492">
    <property type="entry name" value="HAD_2"/>
</dbReference>
<evidence type="ECO:0000313" key="1">
    <source>
        <dbReference type="EMBL" id="SMH33231.1"/>
    </source>
</evidence>
<dbReference type="AlphaFoldDB" id="A0A1X7N6Y9"/>
<dbReference type="SFLD" id="SFLDG01129">
    <property type="entry name" value="C1.5:_HAD__Beta-PGM__Phosphata"/>
    <property type="match status" value="1"/>
</dbReference>
<dbReference type="Gene3D" id="3.40.50.1000">
    <property type="entry name" value="HAD superfamily/HAD-like"/>
    <property type="match status" value="1"/>
</dbReference>